<dbReference type="EMBL" id="JAZGSY010000058">
    <property type="protein sequence ID" value="KAL1841957.1"/>
    <property type="molecule type" value="Genomic_DNA"/>
</dbReference>
<gene>
    <name evidence="2" type="ORF">VTJ49DRAFT_6280</name>
</gene>
<proteinExistence type="predicted"/>
<reference evidence="2 3" key="1">
    <citation type="journal article" date="2024" name="Commun. Biol.">
        <title>Comparative genomic analysis of thermophilic fungi reveals convergent evolutionary adaptations and gene losses.</title>
        <authorList>
            <person name="Steindorff A.S."/>
            <person name="Aguilar-Pontes M.V."/>
            <person name="Robinson A.J."/>
            <person name="Andreopoulos B."/>
            <person name="LaButti K."/>
            <person name="Kuo A."/>
            <person name="Mondo S."/>
            <person name="Riley R."/>
            <person name="Otillar R."/>
            <person name="Haridas S."/>
            <person name="Lipzen A."/>
            <person name="Grimwood J."/>
            <person name="Schmutz J."/>
            <person name="Clum A."/>
            <person name="Reid I.D."/>
            <person name="Moisan M.C."/>
            <person name="Butler G."/>
            <person name="Nguyen T.T.M."/>
            <person name="Dewar K."/>
            <person name="Conant G."/>
            <person name="Drula E."/>
            <person name="Henrissat B."/>
            <person name="Hansel C."/>
            <person name="Singer S."/>
            <person name="Hutchinson M.I."/>
            <person name="de Vries R.P."/>
            <person name="Natvig D.O."/>
            <person name="Powell A.J."/>
            <person name="Tsang A."/>
            <person name="Grigoriev I.V."/>
        </authorList>
    </citation>
    <scope>NUCLEOTIDE SEQUENCE [LARGE SCALE GENOMIC DNA]</scope>
    <source>
        <strain evidence="2 3">CBS 620.91</strain>
    </source>
</reference>
<feature type="compositionally biased region" description="Polar residues" evidence="1">
    <location>
        <begin position="37"/>
        <end position="52"/>
    </location>
</feature>
<keyword evidence="3" id="KW-1185">Reference proteome</keyword>
<evidence type="ECO:0000313" key="3">
    <source>
        <dbReference type="Proteomes" id="UP001583172"/>
    </source>
</evidence>
<comment type="caution">
    <text evidence="2">The sequence shown here is derived from an EMBL/GenBank/DDBJ whole genome shotgun (WGS) entry which is preliminary data.</text>
</comment>
<dbReference type="Proteomes" id="UP001583172">
    <property type="component" value="Unassembled WGS sequence"/>
</dbReference>
<feature type="compositionally biased region" description="Polar residues" evidence="1">
    <location>
        <begin position="1"/>
        <end position="11"/>
    </location>
</feature>
<evidence type="ECO:0000256" key="1">
    <source>
        <dbReference type="SAM" id="MobiDB-lite"/>
    </source>
</evidence>
<evidence type="ECO:0000313" key="2">
    <source>
        <dbReference type="EMBL" id="KAL1841957.1"/>
    </source>
</evidence>
<feature type="region of interest" description="Disordered" evidence="1">
    <location>
        <begin position="1"/>
        <end position="77"/>
    </location>
</feature>
<organism evidence="2 3">
    <name type="scientific">Humicola insolens</name>
    <name type="common">Soft-rot fungus</name>
    <dbReference type="NCBI Taxonomy" id="85995"/>
    <lineage>
        <taxon>Eukaryota</taxon>
        <taxon>Fungi</taxon>
        <taxon>Dikarya</taxon>
        <taxon>Ascomycota</taxon>
        <taxon>Pezizomycotina</taxon>
        <taxon>Sordariomycetes</taxon>
        <taxon>Sordariomycetidae</taxon>
        <taxon>Sordariales</taxon>
        <taxon>Chaetomiaceae</taxon>
        <taxon>Mycothermus</taxon>
    </lineage>
</organism>
<protein>
    <submittedName>
        <fullName evidence="2">Uncharacterized protein</fullName>
    </submittedName>
</protein>
<accession>A0ABR3VJQ5</accession>
<sequence>MTKIRPSTSSGHQRHEYLARPAPDLTSHQKKEHQRRPSPTSHQTKFSAQTLDPIQVQKRELDETKHPKRPPPDQDNS</sequence>
<name>A0ABR3VJQ5_HUMIN</name>